<keyword evidence="1" id="KW-0732">Signal</keyword>
<evidence type="ECO:0000256" key="1">
    <source>
        <dbReference type="SAM" id="SignalP"/>
    </source>
</evidence>
<dbReference type="Proteomes" id="UP000632774">
    <property type="component" value="Unassembled WGS sequence"/>
</dbReference>
<accession>A0ABR9XC67</accession>
<reference evidence="3 4" key="1">
    <citation type="submission" date="2020-10" db="EMBL/GenBank/DDBJ databases">
        <title>Mucilaginibacter mali sp. nov., isolated from rhizosphere soil of apple orchard.</title>
        <authorList>
            <person name="Lee J.-S."/>
            <person name="Kim H.S."/>
            <person name="Kim J.-S."/>
        </authorList>
    </citation>
    <scope>NUCLEOTIDE SEQUENCE [LARGE SCALE GENOMIC DNA]</scope>
    <source>
        <strain evidence="3 4">KCTC 23157</strain>
    </source>
</reference>
<feature type="signal peptide" evidence="1">
    <location>
        <begin position="1"/>
        <end position="21"/>
    </location>
</feature>
<dbReference type="EMBL" id="JADFFM010000001">
    <property type="protein sequence ID" value="MBE9664826.1"/>
    <property type="molecule type" value="Genomic_DNA"/>
</dbReference>
<evidence type="ECO:0000259" key="2">
    <source>
        <dbReference type="Pfam" id="PF14771"/>
    </source>
</evidence>
<protein>
    <submittedName>
        <fullName evidence="3">DUF4476 domain-containing protein</fullName>
    </submittedName>
</protein>
<feature type="domain" description="DUF4476" evidence="2">
    <location>
        <begin position="38"/>
        <end position="123"/>
    </location>
</feature>
<evidence type="ECO:0000313" key="3">
    <source>
        <dbReference type="EMBL" id="MBE9664826.1"/>
    </source>
</evidence>
<dbReference type="InterPro" id="IPR028011">
    <property type="entry name" value="DUF4476"/>
</dbReference>
<dbReference type="Pfam" id="PF14771">
    <property type="entry name" value="DUF4476"/>
    <property type="match status" value="1"/>
</dbReference>
<dbReference type="RefSeq" id="WP_194104250.1">
    <property type="nucleotide sequence ID" value="NZ_JADFFM010000001.1"/>
</dbReference>
<keyword evidence="4" id="KW-1185">Reference proteome</keyword>
<organism evidence="3 4">
    <name type="scientific">Mucilaginibacter boryungensis</name>
    <dbReference type="NCBI Taxonomy" id="768480"/>
    <lineage>
        <taxon>Bacteria</taxon>
        <taxon>Pseudomonadati</taxon>
        <taxon>Bacteroidota</taxon>
        <taxon>Sphingobacteriia</taxon>
        <taxon>Sphingobacteriales</taxon>
        <taxon>Sphingobacteriaceae</taxon>
        <taxon>Mucilaginibacter</taxon>
    </lineage>
</organism>
<sequence>MNKIIVLFVIVLNVICIAAGAQTKKPAHPAQAMPDMFVNDILKAMKNQYGDDGKLSIIQGAVKNNTDGLTVNQELRLLNQFSNDDSKLQCAKFLYAWSVDYKNYAKIQYNLNTTTAQKALNDYIKKQGGR</sequence>
<feature type="chain" id="PRO_5046069674" evidence="1">
    <location>
        <begin position="22"/>
        <end position="130"/>
    </location>
</feature>
<comment type="caution">
    <text evidence="3">The sequence shown here is derived from an EMBL/GenBank/DDBJ whole genome shotgun (WGS) entry which is preliminary data.</text>
</comment>
<name>A0ABR9XC67_9SPHI</name>
<proteinExistence type="predicted"/>
<gene>
    <name evidence="3" type="ORF">IRJ18_00540</name>
</gene>
<evidence type="ECO:0000313" key="4">
    <source>
        <dbReference type="Proteomes" id="UP000632774"/>
    </source>
</evidence>